<evidence type="ECO:0000259" key="2">
    <source>
        <dbReference type="SMART" id="SM00382"/>
    </source>
</evidence>
<name>A0A6J4QYA7_9ACTN</name>
<dbReference type="AlphaFoldDB" id="A0A6J4QYA7"/>
<sequence length="331" mass="37458">MFESIEEVRERLAEQEYVCDRRLATVVYLAMKLDKPVLVEGPAGVGKTELAKSLAAATERALIRLQCYEGLDEAKALYEWEYGKQLLYTQVLREKIGEVLGPTEGLREAAAKLREQEDVFFSENFLVERPILQAITSERPPVLLLDEIDRADEEFEAFLLEFLSDYQVSIPEIGTVEAEHAPVVILTSNRTRELSEALKRRCLHLQLDYPSPEVELEIVRLKAPGVGDALAKELVETIQEIRALDLRKSPSIGETLDWARSLVVLGAPNLDKELIEETLSVIVKYDRDAEKVLAHVGGSPERKDLGQKEPTGEHPHEAMYEMHRSTHKHTH</sequence>
<dbReference type="Gene3D" id="3.40.50.300">
    <property type="entry name" value="P-loop containing nucleotide triphosphate hydrolases"/>
    <property type="match status" value="1"/>
</dbReference>
<gene>
    <name evidence="3" type="ORF">AVDCRST_MAG58-1308</name>
</gene>
<feature type="region of interest" description="Disordered" evidence="1">
    <location>
        <begin position="295"/>
        <end position="331"/>
    </location>
</feature>
<dbReference type="CDD" id="cd00009">
    <property type="entry name" value="AAA"/>
    <property type="match status" value="1"/>
</dbReference>
<dbReference type="InterPro" id="IPR027417">
    <property type="entry name" value="P-loop_NTPase"/>
</dbReference>
<dbReference type="PANTHER" id="PTHR42759:SF1">
    <property type="entry name" value="MAGNESIUM-CHELATASE SUBUNIT CHLD"/>
    <property type="match status" value="1"/>
</dbReference>
<dbReference type="PANTHER" id="PTHR42759">
    <property type="entry name" value="MOXR FAMILY PROTEIN"/>
    <property type="match status" value="1"/>
</dbReference>
<dbReference type="SMART" id="SM00382">
    <property type="entry name" value="AAA"/>
    <property type="match status" value="1"/>
</dbReference>
<feature type="compositionally biased region" description="Basic and acidic residues" evidence="1">
    <location>
        <begin position="300"/>
        <end position="324"/>
    </location>
</feature>
<dbReference type="InterPro" id="IPR011704">
    <property type="entry name" value="ATPase_dyneun-rel_AAA"/>
</dbReference>
<reference evidence="3" key="1">
    <citation type="submission" date="2020-02" db="EMBL/GenBank/DDBJ databases">
        <authorList>
            <person name="Meier V. D."/>
        </authorList>
    </citation>
    <scope>NUCLEOTIDE SEQUENCE</scope>
    <source>
        <strain evidence="3">AVDCRST_MAG58</strain>
    </source>
</reference>
<dbReference type="InterPro" id="IPR050764">
    <property type="entry name" value="CbbQ/NirQ/NorQ/GpvN"/>
</dbReference>
<protein>
    <submittedName>
        <fullName evidence="3">Carbon monoxide oxidation accessory protein CoxD</fullName>
    </submittedName>
</protein>
<dbReference type="GO" id="GO:0016887">
    <property type="term" value="F:ATP hydrolysis activity"/>
    <property type="evidence" value="ECO:0007669"/>
    <property type="project" value="InterPro"/>
</dbReference>
<dbReference type="SUPFAM" id="SSF52540">
    <property type="entry name" value="P-loop containing nucleoside triphosphate hydrolases"/>
    <property type="match status" value="1"/>
</dbReference>
<feature type="domain" description="AAA+ ATPase" evidence="2">
    <location>
        <begin position="33"/>
        <end position="213"/>
    </location>
</feature>
<accession>A0A6J4QYA7</accession>
<dbReference type="InterPro" id="IPR003593">
    <property type="entry name" value="AAA+_ATPase"/>
</dbReference>
<organism evidence="3">
    <name type="scientific">uncultured Rubrobacteraceae bacterium</name>
    <dbReference type="NCBI Taxonomy" id="349277"/>
    <lineage>
        <taxon>Bacteria</taxon>
        <taxon>Bacillati</taxon>
        <taxon>Actinomycetota</taxon>
        <taxon>Rubrobacteria</taxon>
        <taxon>Rubrobacterales</taxon>
        <taxon>Rubrobacteraceae</taxon>
        <taxon>environmental samples</taxon>
    </lineage>
</organism>
<proteinExistence type="predicted"/>
<evidence type="ECO:0000313" key="3">
    <source>
        <dbReference type="EMBL" id="CAA9454418.1"/>
    </source>
</evidence>
<dbReference type="EMBL" id="CADCVF010000030">
    <property type="protein sequence ID" value="CAA9454418.1"/>
    <property type="molecule type" value="Genomic_DNA"/>
</dbReference>
<dbReference type="GO" id="GO:0005524">
    <property type="term" value="F:ATP binding"/>
    <property type="evidence" value="ECO:0007669"/>
    <property type="project" value="InterPro"/>
</dbReference>
<dbReference type="Pfam" id="PF07728">
    <property type="entry name" value="AAA_5"/>
    <property type="match status" value="1"/>
</dbReference>
<evidence type="ECO:0000256" key="1">
    <source>
        <dbReference type="SAM" id="MobiDB-lite"/>
    </source>
</evidence>